<dbReference type="Gene3D" id="1.10.10.10">
    <property type="entry name" value="Winged helix-like DNA-binding domain superfamily/Winged helix DNA-binding domain"/>
    <property type="match status" value="1"/>
</dbReference>
<accession>A0A841JGA7</accession>
<dbReference type="InterPro" id="IPR014327">
    <property type="entry name" value="RNA_pol_sigma70_bacteroid"/>
</dbReference>
<evidence type="ECO:0000256" key="2">
    <source>
        <dbReference type="ARBA" id="ARBA00023015"/>
    </source>
</evidence>
<evidence type="ECO:0000256" key="5">
    <source>
        <dbReference type="SAM" id="Phobius"/>
    </source>
</evidence>
<evidence type="ECO:0000256" key="1">
    <source>
        <dbReference type="ARBA" id="ARBA00010641"/>
    </source>
</evidence>
<evidence type="ECO:0000313" key="8">
    <source>
        <dbReference type="EMBL" id="MBB6129957.1"/>
    </source>
</evidence>
<dbReference type="PANTHER" id="PTHR43133:SF46">
    <property type="entry name" value="RNA POLYMERASE SIGMA-70 FACTOR ECF SUBFAMILY"/>
    <property type="match status" value="1"/>
</dbReference>
<keyword evidence="2" id="KW-0805">Transcription regulation</keyword>
<dbReference type="InterPro" id="IPR007627">
    <property type="entry name" value="RNA_pol_sigma70_r2"/>
</dbReference>
<dbReference type="RefSeq" id="WP_183588887.1">
    <property type="nucleotide sequence ID" value="NZ_JACHCA010000012.1"/>
</dbReference>
<name>A0A841JGA7_9SPHI</name>
<keyword evidence="5" id="KW-0472">Membrane</keyword>
<comment type="caution">
    <text evidence="8">The sequence shown here is derived from an EMBL/GenBank/DDBJ whole genome shotgun (WGS) entry which is preliminary data.</text>
</comment>
<dbReference type="Pfam" id="PF08281">
    <property type="entry name" value="Sigma70_r4_2"/>
    <property type="match status" value="1"/>
</dbReference>
<keyword evidence="5" id="KW-0812">Transmembrane</keyword>
<proteinExistence type="inferred from homology"/>
<dbReference type="GO" id="GO:0016987">
    <property type="term" value="F:sigma factor activity"/>
    <property type="evidence" value="ECO:0007669"/>
    <property type="project" value="UniProtKB-KW"/>
</dbReference>
<dbReference type="CDD" id="cd06171">
    <property type="entry name" value="Sigma70_r4"/>
    <property type="match status" value="1"/>
</dbReference>
<evidence type="ECO:0000256" key="3">
    <source>
        <dbReference type="ARBA" id="ARBA00023082"/>
    </source>
</evidence>
<dbReference type="PANTHER" id="PTHR43133">
    <property type="entry name" value="RNA POLYMERASE ECF-TYPE SIGMA FACTO"/>
    <property type="match status" value="1"/>
</dbReference>
<keyword evidence="4" id="KW-0804">Transcription</keyword>
<feature type="transmembrane region" description="Helical" evidence="5">
    <location>
        <begin position="195"/>
        <end position="213"/>
    </location>
</feature>
<evidence type="ECO:0000256" key="4">
    <source>
        <dbReference type="ARBA" id="ARBA00023163"/>
    </source>
</evidence>
<dbReference type="InterPro" id="IPR014284">
    <property type="entry name" value="RNA_pol_sigma-70_dom"/>
</dbReference>
<dbReference type="AlphaFoldDB" id="A0A841JGA7"/>
<protein>
    <submittedName>
        <fullName evidence="8">RNA polymerase sigma-70 factor (ECF subfamily)</fullName>
    </submittedName>
</protein>
<dbReference type="NCBIfam" id="TIGR02985">
    <property type="entry name" value="Sig70_bacteroi1"/>
    <property type="match status" value="1"/>
</dbReference>
<dbReference type="GO" id="GO:0003677">
    <property type="term" value="F:DNA binding"/>
    <property type="evidence" value="ECO:0007669"/>
    <property type="project" value="InterPro"/>
</dbReference>
<reference evidence="8 9" key="1">
    <citation type="submission" date="2020-08" db="EMBL/GenBank/DDBJ databases">
        <title>Genomic Encyclopedia of Type Strains, Phase IV (KMG-V): Genome sequencing to study the core and pangenomes of soil and plant-associated prokaryotes.</title>
        <authorList>
            <person name="Whitman W."/>
        </authorList>
    </citation>
    <scope>NUCLEOTIDE SEQUENCE [LARGE SCALE GENOMIC DNA]</scope>
    <source>
        <strain evidence="8 9">MP601</strain>
    </source>
</reference>
<dbReference type="SUPFAM" id="SSF88946">
    <property type="entry name" value="Sigma2 domain of RNA polymerase sigma factors"/>
    <property type="match status" value="1"/>
</dbReference>
<dbReference type="EMBL" id="JACHCA010000012">
    <property type="protein sequence ID" value="MBB6129957.1"/>
    <property type="molecule type" value="Genomic_DNA"/>
</dbReference>
<dbReference type="SUPFAM" id="SSF88659">
    <property type="entry name" value="Sigma3 and sigma4 domains of RNA polymerase sigma factors"/>
    <property type="match status" value="1"/>
</dbReference>
<dbReference type="InterPro" id="IPR039425">
    <property type="entry name" value="RNA_pol_sigma-70-like"/>
</dbReference>
<feature type="domain" description="RNA polymerase sigma-70 region 2" evidence="6">
    <location>
        <begin position="47"/>
        <end position="111"/>
    </location>
</feature>
<keyword evidence="3" id="KW-0731">Sigma factor</keyword>
<dbReference type="InterPro" id="IPR036388">
    <property type="entry name" value="WH-like_DNA-bd_sf"/>
</dbReference>
<feature type="domain" description="RNA polymerase sigma factor 70 region 4 type 2" evidence="7">
    <location>
        <begin position="146"/>
        <end position="195"/>
    </location>
</feature>
<gene>
    <name evidence="8" type="ORF">HDF22_004094</name>
</gene>
<evidence type="ECO:0000259" key="7">
    <source>
        <dbReference type="Pfam" id="PF08281"/>
    </source>
</evidence>
<dbReference type="InterPro" id="IPR013324">
    <property type="entry name" value="RNA_pol_sigma_r3/r4-like"/>
</dbReference>
<comment type="similarity">
    <text evidence="1">Belongs to the sigma-70 factor family. ECF subfamily.</text>
</comment>
<evidence type="ECO:0000313" key="9">
    <source>
        <dbReference type="Proteomes" id="UP000548326"/>
    </source>
</evidence>
<sequence length="214" mass="25256">MEYIHSTEVNQIDNPVFYNALQNRSIDTERMLLLQVATSDQKSFTILFEHYSKTVYPFALKLTRSEELAEEILQEIFLKIWINRQNLLEIENFGAYVNRMTRNYAYNVLRRIAHENLIAFELSKQMTEEVNDTEDAVIYRDLEHSLNQAISCLTPQQKLIYTLCHQEGLKYSEVAGRLNISSSTVHTHMKLALKFIRTYFVQINTLILFYLLFK</sequence>
<dbReference type="InterPro" id="IPR013325">
    <property type="entry name" value="RNA_pol_sigma_r2"/>
</dbReference>
<dbReference type="InterPro" id="IPR013249">
    <property type="entry name" value="RNA_pol_sigma70_r4_t2"/>
</dbReference>
<dbReference type="Gene3D" id="1.10.1740.10">
    <property type="match status" value="1"/>
</dbReference>
<dbReference type="NCBIfam" id="TIGR02937">
    <property type="entry name" value="sigma70-ECF"/>
    <property type="match status" value="1"/>
</dbReference>
<dbReference type="Proteomes" id="UP000548326">
    <property type="component" value="Unassembled WGS sequence"/>
</dbReference>
<dbReference type="Pfam" id="PF04542">
    <property type="entry name" value="Sigma70_r2"/>
    <property type="match status" value="1"/>
</dbReference>
<dbReference type="GO" id="GO:0006352">
    <property type="term" value="P:DNA-templated transcription initiation"/>
    <property type="evidence" value="ECO:0007669"/>
    <property type="project" value="InterPro"/>
</dbReference>
<keyword evidence="5" id="KW-1133">Transmembrane helix</keyword>
<evidence type="ECO:0000259" key="6">
    <source>
        <dbReference type="Pfam" id="PF04542"/>
    </source>
</evidence>
<organism evidence="8 9">
    <name type="scientific">Mucilaginibacter lappiensis</name>
    <dbReference type="NCBI Taxonomy" id="354630"/>
    <lineage>
        <taxon>Bacteria</taxon>
        <taxon>Pseudomonadati</taxon>
        <taxon>Bacteroidota</taxon>
        <taxon>Sphingobacteriia</taxon>
        <taxon>Sphingobacteriales</taxon>
        <taxon>Sphingobacteriaceae</taxon>
        <taxon>Mucilaginibacter</taxon>
    </lineage>
</organism>